<accession>A0A7J9SP55</accession>
<dbReference type="Pfam" id="PF01882">
    <property type="entry name" value="DUF58"/>
    <property type="match status" value="1"/>
</dbReference>
<evidence type="ECO:0000259" key="2">
    <source>
        <dbReference type="Pfam" id="PF01882"/>
    </source>
</evidence>
<evidence type="ECO:0000313" key="3">
    <source>
        <dbReference type="EMBL" id="MBB6647091.1"/>
    </source>
</evidence>
<dbReference type="PANTHER" id="PTHR34351">
    <property type="entry name" value="SLR1927 PROTEIN-RELATED"/>
    <property type="match status" value="1"/>
</dbReference>
<proteinExistence type="predicted"/>
<comment type="caution">
    <text evidence="3">The sequence shown here is derived from an EMBL/GenBank/DDBJ whole genome shotgun (WGS) entry which is preliminary data.</text>
</comment>
<dbReference type="RefSeq" id="WP_185193462.1">
    <property type="nucleotide sequence ID" value="NZ_JACKXD010000004.1"/>
</dbReference>
<gene>
    <name evidence="3" type="ORF">H5V44_12490</name>
</gene>
<dbReference type="Proteomes" id="UP000546257">
    <property type="component" value="Unassembled WGS sequence"/>
</dbReference>
<dbReference type="PANTHER" id="PTHR34351:SF1">
    <property type="entry name" value="SLR1927 PROTEIN"/>
    <property type="match status" value="1"/>
</dbReference>
<reference evidence="3 4" key="1">
    <citation type="submission" date="2020-08" db="EMBL/GenBank/DDBJ databases">
        <authorList>
            <person name="Seo M.-J."/>
        </authorList>
    </citation>
    <scope>NUCLEOTIDE SEQUENCE [LARGE SCALE GENOMIC DNA]</scope>
    <source>
        <strain evidence="3 4">MBLA0160</strain>
    </source>
</reference>
<organism evidence="3 4">
    <name type="scientific">Halobellus ruber</name>
    <dbReference type="NCBI Taxonomy" id="2761102"/>
    <lineage>
        <taxon>Archaea</taxon>
        <taxon>Methanobacteriati</taxon>
        <taxon>Methanobacteriota</taxon>
        <taxon>Stenosarchaea group</taxon>
        <taxon>Halobacteria</taxon>
        <taxon>Halobacteriales</taxon>
        <taxon>Haloferacaceae</taxon>
        <taxon>Halobellus</taxon>
    </lineage>
</organism>
<dbReference type="InterPro" id="IPR002881">
    <property type="entry name" value="DUF58"/>
</dbReference>
<keyword evidence="4" id="KW-1185">Reference proteome</keyword>
<name>A0A7J9SP55_9EURY</name>
<feature type="region of interest" description="Disordered" evidence="1">
    <location>
        <begin position="353"/>
        <end position="397"/>
    </location>
</feature>
<dbReference type="AlphaFoldDB" id="A0A7J9SP55"/>
<feature type="domain" description="DUF58" evidence="2">
    <location>
        <begin position="194"/>
        <end position="283"/>
    </location>
</feature>
<dbReference type="EMBL" id="JACKXD010000004">
    <property type="protein sequence ID" value="MBB6647091.1"/>
    <property type="molecule type" value="Genomic_DNA"/>
</dbReference>
<protein>
    <submittedName>
        <fullName evidence="3">DUF58 domain-containing protein</fullName>
    </submittedName>
</protein>
<evidence type="ECO:0000313" key="4">
    <source>
        <dbReference type="Proteomes" id="UP000546257"/>
    </source>
</evidence>
<sequence>MRPTRRGYAVVGVIVAAVAAGAVFGARALDAVVLPGLVALVAAAIQLRGAPQVDVDRTLPPADVAGSSGTVTLELDGDRTYPVTVRDRLPEGVDPETPPRGRGAGGDETVVDAAVDGDPVTYGIVPQRRGEHVVGPATVVATDVLGLLERSTVIDRRDTLVTFPRVGTLPGTLGAELQAAYQSRATTQRDEFDDLREYVRGDSLRDIHWKSSARHDELMVQEFTDRADPERVTVAIGVDEGAGQVGDDGTGDTPADRMAAAAATVSVALVRGGASVTLTTPSGTVDASPGRIRPALRHLAVAAGGRVPAAEADVRVVADGEAVSIRFDGREHRFEGRVGDAVSLREVTEYVDAPPEQAGSGPDDPADAVAGSAATDRGVASDGSGGSASGPERRGVE</sequence>
<evidence type="ECO:0000256" key="1">
    <source>
        <dbReference type="SAM" id="MobiDB-lite"/>
    </source>
</evidence>
<feature type="region of interest" description="Disordered" evidence="1">
    <location>
        <begin position="87"/>
        <end position="109"/>
    </location>
</feature>